<sequence>MSTSFVYHALGVSDQKYKSTGYKNGKIIFEITPKPKALRCSLCNAKSVIKRGVVIRDIRTVPIGSKTIWLRSHIQRVWCPFCQVTRQIKLSFADRGKRYTRAFEKYVLSLSPMMTIKDIANHLKISWDTAKEIHKNHLSRRYKKLNYKKLKKIAIDEISIGKGHQYITIVMDLDSGRIFHVGKGKGADALTDFWVKLKRARAKIKAVGIDMSPAYISAVVNNLPGADIVFDRFHVVKLFNEKLSDFRRSLFNHLAGKPEEQKLIKGTRWLLLKNPENLQKGRDEDKRLKEALELNQPLATAYYLKEELRQIWNQQDKETGNKIIQNWIELANASKIPMLMKFTKTLGSHKSGILSYYDHRISSGPLEGTNNKIKTMKRQAYGYRDQEFFKLKLFDLHTKKYALIG</sequence>
<evidence type="ECO:0000259" key="2">
    <source>
        <dbReference type="Pfam" id="PF13542"/>
    </source>
</evidence>
<dbReference type="Pfam" id="PF13542">
    <property type="entry name" value="HTH_Tnp_ISL3"/>
    <property type="match status" value="1"/>
</dbReference>
<dbReference type="OrthoDB" id="1014181at2"/>
<gene>
    <name evidence="3" type="ORF">SAMN02746065_1642</name>
</gene>
<dbReference type="PANTHER" id="PTHR33498">
    <property type="entry name" value="TRANSPOSASE FOR INSERTION SEQUENCE ELEMENT IS1557"/>
    <property type="match status" value="1"/>
</dbReference>
<dbReference type="Pfam" id="PF01610">
    <property type="entry name" value="DDE_Tnp_ISL3"/>
    <property type="match status" value="1"/>
</dbReference>
<protein>
    <submittedName>
        <fullName evidence="3">Transposase</fullName>
    </submittedName>
</protein>
<accession>A0A1W2EZU7</accession>
<dbReference type="RefSeq" id="WP_084072114.1">
    <property type="nucleotide sequence ID" value="NZ_FWXY01000064.1"/>
</dbReference>
<dbReference type="InterPro" id="IPR047951">
    <property type="entry name" value="Transpos_ISL3"/>
</dbReference>
<proteinExistence type="predicted"/>
<feature type="domain" description="Transposase IS204/IS1001/IS1096/IS1165 DDE" evidence="1">
    <location>
        <begin position="153"/>
        <end position="392"/>
    </location>
</feature>
<dbReference type="EMBL" id="FWXY01000064">
    <property type="protein sequence ID" value="SMD15209.1"/>
    <property type="molecule type" value="Genomic_DNA"/>
</dbReference>
<reference evidence="3 4" key="1">
    <citation type="submission" date="2017-04" db="EMBL/GenBank/DDBJ databases">
        <authorList>
            <person name="Afonso C.L."/>
            <person name="Miller P.J."/>
            <person name="Scott M.A."/>
            <person name="Spackman E."/>
            <person name="Goraichik I."/>
            <person name="Dimitrov K.M."/>
            <person name="Suarez D.L."/>
            <person name="Swayne D.E."/>
        </authorList>
    </citation>
    <scope>NUCLEOTIDE SEQUENCE [LARGE SCALE GENOMIC DNA]</scope>
    <source>
        <strain evidence="3 4">DSM 3385</strain>
    </source>
</reference>
<dbReference type="AlphaFoldDB" id="A0A1W2EZU7"/>
<dbReference type="Proteomes" id="UP000192418">
    <property type="component" value="Unassembled WGS sequence"/>
</dbReference>
<organism evidence="3 4">
    <name type="scientific">Desulfocicer vacuolatum DSM 3385</name>
    <dbReference type="NCBI Taxonomy" id="1121400"/>
    <lineage>
        <taxon>Bacteria</taxon>
        <taxon>Pseudomonadati</taxon>
        <taxon>Thermodesulfobacteriota</taxon>
        <taxon>Desulfobacteria</taxon>
        <taxon>Desulfobacterales</taxon>
        <taxon>Desulfobacteraceae</taxon>
        <taxon>Desulfocicer</taxon>
    </lineage>
</organism>
<dbReference type="STRING" id="1121400.SAMN02746065_1642"/>
<name>A0A1W2EZU7_9BACT</name>
<dbReference type="InterPro" id="IPR032877">
    <property type="entry name" value="Transposase_HTH"/>
</dbReference>
<feature type="domain" description="Transposase IS204/IS1001/IS1096/IS1165 helix-turn-helix" evidence="2">
    <location>
        <begin position="89"/>
        <end position="133"/>
    </location>
</feature>
<keyword evidence="4" id="KW-1185">Reference proteome</keyword>
<dbReference type="InterPro" id="IPR002560">
    <property type="entry name" value="Transposase_DDE"/>
</dbReference>
<evidence type="ECO:0000313" key="3">
    <source>
        <dbReference type="EMBL" id="SMD15209.1"/>
    </source>
</evidence>
<dbReference type="NCBIfam" id="NF033550">
    <property type="entry name" value="transpos_ISL3"/>
    <property type="match status" value="1"/>
</dbReference>
<dbReference type="PANTHER" id="PTHR33498:SF1">
    <property type="entry name" value="TRANSPOSASE FOR INSERTION SEQUENCE ELEMENT IS1557"/>
    <property type="match status" value="1"/>
</dbReference>
<evidence type="ECO:0000313" key="4">
    <source>
        <dbReference type="Proteomes" id="UP000192418"/>
    </source>
</evidence>
<evidence type="ECO:0000259" key="1">
    <source>
        <dbReference type="Pfam" id="PF01610"/>
    </source>
</evidence>